<keyword evidence="4" id="KW-1134">Transmembrane beta strand</keyword>
<feature type="chain" id="PRO_5047526331" evidence="8">
    <location>
        <begin position="26"/>
        <end position="454"/>
    </location>
</feature>
<evidence type="ECO:0000313" key="10">
    <source>
        <dbReference type="Proteomes" id="UP000659124"/>
    </source>
</evidence>
<name>A0ABR7TTS4_9BACT</name>
<keyword evidence="6" id="KW-0472">Membrane</keyword>
<feature type="signal peptide" evidence="8">
    <location>
        <begin position="1"/>
        <end position="25"/>
    </location>
</feature>
<keyword evidence="8" id="KW-0732">Signal</keyword>
<accession>A0ABR7TTS4</accession>
<dbReference type="EMBL" id="JACVFC010000004">
    <property type="protein sequence ID" value="MBC9933877.1"/>
    <property type="molecule type" value="Genomic_DNA"/>
</dbReference>
<protein>
    <submittedName>
        <fullName evidence="9">TolC family protein</fullName>
    </submittedName>
</protein>
<keyword evidence="10" id="KW-1185">Reference proteome</keyword>
<evidence type="ECO:0000313" key="9">
    <source>
        <dbReference type="EMBL" id="MBC9933877.1"/>
    </source>
</evidence>
<dbReference type="PANTHER" id="PTHR30026">
    <property type="entry name" value="OUTER MEMBRANE PROTEIN TOLC"/>
    <property type="match status" value="1"/>
</dbReference>
<keyword evidence="3" id="KW-0813">Transport</keyword>
<evidence type="ECO:0000256" key="2">
    <source>
        <dbReference type="ARBA" id="ARBA00007613"/>
    </source>
</evidence>
<proteinExistence type="inferred from homology"/>
<dbReference type="InterPro" id="IPR051906">
    <property type="entry name" value="TolC-like"/>
</dbReference>
<dbReference type="PANTHER" id="PTHR30026:SF20">
    <property type="entry name" value="OUTER MEMBRANE PROTEIN TOLC"/>
    <property type="match status" value="1"/>
</dbReference>
<organism evidence="9 10">
    <name type="scientific">Chitinophaga qingshengii</name>
    <dbReference type="NCBI Taxonomy" id="1569794"/>
    <lineage>
        <taxon>Bacteria</taxon>
        <taxon>Pseudomonadati</taxon>
        <taxon>Bacteroidota</taxon>
        <taxon>Chitinophagia</taxon>
        <taxon>Chitinophagales</taxon>
        <taxon>Chitinophagaceae</taxon>
        <taxon>Chitinophaga</taxon>
    </lineage>
</organism>
<dbReference type="InterPro" id="IPR003423">
    <property type="entry name" value="OMP_efflux"/>
</dbReference>
<comment type="similarity">
    <text evidence="2">Belongs to the outer membrane factor (OMF) (TC 1.B.17) family.</text>
</comment>
<dbReference type="SUPFAM" id="SSF56954">
    <property type="entry name" value="Outer membrane efflux proteins (OEP)"/>
    <property type="match status" value="1"/>
</dbReference>
<gene>
    <name evidence="9" type="ORF">ICL07_26035</name>
</gene>
<evidence type="ECO:0000256" key="7">
    <source>
        <dbReference type="ARBA" id="ARBA00023237"/>
    </source>
</evidence>
<evidence type="ECO:0000256" key="3">
    <source>
        <dbReference type="ARBA" id="ARBA00022448"/>
    </source>
</evidence>
<dbReference type="RefSeq" id="WP_188090989.1">
    <property type="nucleotide sequence ID" value="NZ_JACVFC010000004.1"/>
</dbReference>
<sequence>MQRIRRLTGMASMAGLLALATTAGAQQSVSQEPVRLSAREAVDYALANQSTVKTAKLDELIQLAKNKEVAGLALPTINGTGQYQYNPILQKQMFNVGNFAPTGGKDTFAVITFQLPQNLMGEVRLTQTLFDPSVLVALQARKTLEVLVSQNVAKSQIDVKANVYKAYYNVLSAQKALSILTNNINTLEKILNDTREINKNGLVEKLDVDRLVVQFTNLQTEQTKLRNLIELGVAALKYQMGMPLKQVVVLSDTLSTERITESIPDMDHFDYSQRIEYQLLETQKKANEYDLKRYRMKGLPSLQLFAATGALRGSDKFDYLKSQTWYGYLNTGLNLSVPIFSGLQRRRQVDQALLNVKKSEVAIENAKLGIDLEREQSASTFRNNVLNLEAQEKNMKLAEEVHNTTQIKYREGVGSSLEMSTAENDLLTAQNNYFTALYNAIVARVDLLKAYGKL</sequence>
<dbReference type="Proteomes" id="UP000659124">
    <property type="component" value="Unassembled WGS sequence"/>
</dbReference>
<keyword evidence="7" id="KW-0998">Cell outer membrane</keyword>
<evidence type="ECO:0000256" key="6">
    <source>
        <dbReference type="ARBA" id="ARBA00023136"/>
    </source>
</evidence>
<evidence type="ECO:0000256" key="5">
    <source>
        <dbReference type="ARBA" id="ARBA00022692"/>
    </source>
</evidence>
<comment type="subcellular location">
    <subcellularLocation>
        <location evidence="1">Cell outer membrane</location>
    </subcellularLocation>
</comment>
<evidence type="ECO:0000256" key="1">
    <source>
        <dbReference type="ARBA" id="ARBA00004442"/>
    </source>
</evidence>
<keyword evidence="5" id="KW-0812">Transmembrane</keyword>
<dbReference type="Gene3D" id="1.20.1600.10">
    <property type="entry name" value="Outer membrane efflux proteins (OEP)"/>
    <property type="match status" value="1"/>
</dbReference>
<evidence type="ECO:0000256" key="8">
    <source>
        <dbReference type="SAM" id="SignalP"/>
    </source>
</evidence>
<evidence type="ECO:0000256" key="4">
    <source>
        <dbReference type="ARBA" id="ARBA00022452"/>
    </source>
</evidence>
<dbReference type="Pfam" id="PF02321">
    <property type="entry name" value="OEP"/>
    <property type="match status" value="1"/>
</dbReference>
<reference evidence="9 10" key="1">
    <citation type="submission" date="2020-09" db="EMBL/GenBank/DDBJ databases">
        <title>Genome sequences of type strains of Chitinophaga qingshengii and Chitinophaga varians.</title>
        <authorList>
            <person name="Kittiwongwattana C."/>
        </authorList>
    </citation>
    <scope>NUCLEOTIDE SEQUENCE [LARGE SCALE GENOMIC DNA]</scope>
    <source>
        <strain evidence="9 10">JCM 30026</strain>
    </source>
</reference>
<comment type="caution">
    <text evidence="9">The sequence shown here is derived from an EMBL/GenBank/DDBJ whole genome shotgun (WGS) entry which is preliminary data.</text>
</comment>